<reference evidence="1 2" key="1">
    <citation type="submission" date="2013-05" db="EMBL/GenBank/DDBJ databases">
        <title>Genome assembly of Chondromyces apiculatus DSM 436.</title>
        <authorList>
            <person name="Sharma G."/>
            <person name="Khatri I."/>
            <person name="Kaur C."/>
            <person name="Mayilraj S."/>
            <person name="Subramanian S."/>
        </authorList>
    </citation>
    <scope>NUCLEOTIDE SEQUENCE [LARGE SCALE GENOMIC DNA]</scope>
    <source>
        <strain evidence="1 2">DSM 436</strain>
    </source>
</reference>
<accession>A0A017T1W9</accession>
<dbReference type="AlphaFoldDB" id="A0A017T1W9"/>
<dbReference type="EMBL" id="ASRX01000054">
    <property type="protein sequence ID" value="EYF02845.1"/>
    <property type="molecule type" value="Genomic_DNA"/>
</dbReference>
<evidence type="ECO:0000313" key="2">
    <source>
        <dbReference type="Proteomes" id="UP000019678"/>
    </source>
</evidence>
<dbReference type="STRING" id="1192034.CAP_6425"/>
<evidence type="ECO:0000313" key="1">
    <source>
        <dbReference type="EMBL" id="EYF02845.1"/>
    </source>
</evidence>
<dbReference type="Proteomes" id="UP000019678">
    <property type="component" value="Unassembled WGS sequence"/>
</dbReference>
<name>A0A017T1W9_9BACT</name>
<keyword evidence="2" id="KW-1185">Reference proteome</keyword>
<sequence length="43" mass="4547">MASGERHSRAWDVGFVASPAGAPGIDVSWHMDRPARLKGVLGT</sequence>
<proteinExistence type="predicted"/>
<comment type="caution">
    <text evidence="1">The sequence shown here is derived from an EMBL/GenBank/DDBJ whole genome shotgun (WGS) entry which is preliminary data.</text>
</comment>
<gene>
    <name evidence="1" type="ORF">CAP_6425</name>
</gene>
<organism evidence="1 2">
    <name type="scientific">Chondromyces apiculatus DSM 436</name>
    <dbReference type="NCBI Taxonomy" id="1192034"/>
    <lineage>
        <taxon>Bacteria</taxon>
        <taxon>Pseudomonadati</taxon>
        <taxon>Myxococcota</taxon>
        <taxon>Polyangia</taxon>
        <taxon>Polyangiales</taxon>
        <taxon>Polyangiaceae</taxon>
        <taxon>Chondromyces</taxon>
    </lineage>
</organism>
<protein>
    <submittedName>
        <fullName evidence="1">Uncharacterized protein</fullName>
    </submittedName>
</protein>